<dbReference type="STRING" id="1802758.A3A96_02640"/>
<name>A0A1G2TZI6_9BACT</name>
<accession>A0A1G2TZI6</accession>
<organism evidence="1 2">
    <name type="scientific">Candidatus Zambryskibacteria bacterium RIFCSPLOWO2_01_FULL_39_39</name>
    <dbReference type="NCBI Taxonomy" id="1802758"/>
    <lineage>
        <taxon>Bacteria</taxon>
        <taxon>Candidatus Zambryskiibacteriota</taxon>
    </lineage>
</organism>
<reference evidence="1 2" key="1">
    <citation type="journal article" date="2016" name="Nat. Commun.">
        <title>Thousands of microbial genomes shed light on interconnected biogeochemical processes in an aquifer system.</title>
        <authorList>
            <person name="Anantharaman K."/>
            <person name="Brown C.T."/>
            <person name="Hug L.A."/>
            <person name="Sharon I."/>
            <person name="Castelle C.J."/>
            <person name="Probst A.J."/>
            <person name="Thomas B.C."/>
            <person name="Singh A."/>
            <person name="Wilkins M.J."/>
            <person name="Karaoz U."/>
            <person name="Brodie E.L."/>
            <person name="Williams K.H."/>
            <person name="Hubbard S.S."/>
            <person name="Banfield J.F."/>
        </authorList>
    </citation>
    <scope>NUCLEOTIDE SEQUENCE [LARGE SCALE GENOMIC DNA]</scope>
</reference>
<dbReference type="Proteomes" id="UP000177707">
    <property type="component" value="Unassembled WGS sequence"/>
</dbReference>
<protein>
    <submittedName>
        <fullName evidence="1">Uncharacterized protein</fullName>
    </submittedName>
</protein>
<comment type="caution">
    <text evidence="1">The sequence shown here is derived from an EMBL/GenBank/DDBJ whole genome shotgun (WGS) entry which is preliminary data.</text>
</comment>
<evidence type="ECO:0000313" key="2">
    <source>
        <dbReference type="Proteomes" id="UP000177707"/>
    </source>
</evidence>
<gene>
    <name evidence="1" type="ORF">A3A96_02640</name>
</gene>
<sequence length="151" mass="18012">MHIVLLESGHEDRKIAIKFLRSNFPIEGITVLRSVEEFLLQENSLKTPYTLITENYLTLLELRESREDFDRRHKFLETNFPWIKNWNHQEAGERLIRYIREKNNQTSIVIYTHSDQGSISPDILNDPKVRYLSKEATDSEDERLRQAIYSF</sequence>
<evidence type="ECO:0000313" key="1">
    <source>
        <dbReference type="EMBL" id="OHB02721.1"/>
    </source>
</evidence>
<dbReference type="EMBL" id="MHWB01000002">
    <property type="protein sequence ID" value="OHB02721.1"/>
    <property type="molecule type" value="Genomic_DNA"/>
</dbReference>
<dbReference type="AlphaFoldDB" id="A0A1G2TZI6"/>
<proteinExistence type="predicted"/>